<accession>A0ABR7E4U2</accession>
<dbReference type="SUPFAM" id="SSF102588">
    <property type="entry name" value="LmbE-like"/>
    <property type="match status" value="1"/>
</dbReference>
<dbReference type="InterPro" id="IPR024078">
    <property type="entry name" value="LmbE-like_dom_sf"/>
</dbReference>
<dbReference type="Proteomes" id="UP000644010">
    <property type="component" value="Unassembled WGS sequence"/>
</dbReference>
<protein>
    <recommendedName>
        <fullName evidence="3">PIG-L family deacetylase</fullName>
    </recommendedName>
</protein>
<organism evidence="1 2">
    <name type="scientific">Parabacteroides segnis</name>
    <dbReference type="NCBI Taxonomy" id="2763058"/>
    <lineage>
        <taxon>Bacteria</taxon>
        <taxon>Pseudomonadati</taxon>
        <taxon>Bacteroidota</taxon>
        <taxon>Bacteroidia</taxon>
        <taxon>Bacteroidales</taxon>
        <taxon>Tannerellaceae</taxon>
        <taxon>Parabacteroides</taxon>
    </lineage>
</organism>
<evidence type="ECO:0000313" key="2">
    <source>
        <dbReference type="Proteomes" id="UP000644010"/>
    </source>
</evidence>
<gene>
    <name evidence="1" type="ORF">H8S77_18065</name>
</gene>
<evidence type="ECO:0000313" key="1">
    <source>
        <dbReference type="EMBL" id="MBC5644789.1"/>
    </source>
</evidence>
<proteinExistence type="predicted"/>
<comment type="caution">
    <text evidence="1">The sequence shown here is derived from an EMBL/GenBank/DDBJ whole genome shotgun (WGS) entry which is preliminary data.</text>
</comment>
<sequence>MKIKELLSKLYHKCIYFIKCIKWYCFYKKQQAVSRKSNYINENKWFKSARILLIVPHADDELLSSYTLLRHAPNLTVYYCGFVGTNPNKSNIVRRKKEIEDLCEKLSVPIIHGNGDCMNFDTTIINGKYDILVIPLIVDWHFEHRKISYMLSDVLANNKIFPQIYCYSVTVPNESDDIINVIELTQEEQKQKYALFKEVYISQKFMPLYRFKINERIYGLQAGIYAAEIFQPYTLNLWLEQIDIVKKAENKGEITQIISSLKKNLSNMKTIRKLSKEFYLSLNKDL</sequence>
<dbReference type="EMBL" id="JACOOI010000022">
    <property type="protein sequence ID" value="MBC5644789.1"/>
    <property type="molecule type" value="Genomic_DNA"/>
</dbReference>
<name>A0ABR7E4U2_9BACT</name>
<reference evidence="1 2" key="1">
    <citation type="submission" date="2020-08" db="EMBL/GenBank/DDBJ databases">
        <title>Genome public.</title>
        <authorList>
            <person name="Liu C."/>
            <person name="Sun Q."/>
        </authorList>
    </citation>
    <scope>NUCLEOTIDE SEQUENCE [LARGE SCALE GENOMIC DNA]</scope>
    <source>
        <strain evidence="1 2">BX2</strain>
    </source>
</reference>
<evidence type="ECO:0008006" key="3">
    <source>
        <dbReference type="Google" id="ProtNLM"/>
    </source>
</evidence>
<dbReference type="Gene3D" id="3.40.50.10320">
    <property type="entry name" value="LmbE-like"/>
    <property type="match status" value="1"/>
</dbReference>
<dbReference type="RefSeq" id="WP_186960596.1">
    <property type="nucleotide sequence ID" value="NZ_JACOOI010000022.1"/>
</dbReference>
<keyword evidence="2" id="KW-1185">Reference proteome</keyword>